<reference evidence="3" key="1">
    <citation type="submission" date="2014-03" db="EMBL/GenBank/DDBJ databases">
        <authorList>
            <person name="Aksoy S."/>
            <person name="Warren W."/>
            <person name="Wilson R.K."/>
        </authorList>
    </citation>
    <scope>NUCLEOTIDE SEQUENCE [LARGE SCALE GENOMIC DNA]</scope>
    <source>
        <strain evidence="3">IAEA</strain>
    </source>
</reference>
<proteinExistence type="predicted"/>
<dbReference type="Proteomes" id="UP000092445">
    <property type="component" value="Unassembled WGS sequence"/>
</dbReference>
<evidence type="ECO:0000313" key="3">
    <source>
        <dbReference type="Proteomes" id="UP000092445"/>
    </source>
</evidence>
<feature type="transmembrane region" description="Helical" evidence="1">
    <location>
        <begin position="44"/>
        <end position="63"/>
    </location>
</feature>
<keyword evidence="1" id="KW-0472">Membrane</keyword>
<evidence type="ECO:0000256" key="1">
    <source>
        <dbReference type="SAM" id="Phobius"/>
    </source>
</evidence>
<keyword evidence="3" id="KW-1185">Reference proteome</keyword>
<reference evidence="2" key="2">
    <citation type="submission" date="2020-05" db="UniProtKB">
        <authorList>
            <consortium name="EnsemblMetazoa"/>
        </authorList>
    </citation>
    <scope>IDENTIFICATION</scope>
    <source>
        <strain evidence="2">IAEA</strain>
    </source>
</reference>
<dbReference type="VEuPathDB" id="VectorBase:GPAI015965"/>
<dbReference type="EnsemblMetazoa" id="GPAI015965-RA">
    <property type="protein sequence ID" value="GPAI015965-PA"/>
    <property type="gene ID" value="GPAI015965"/>
</dbReference>
<keyword evidence="1" id="KW-0812">Transmembrane</keyword>
<evidence type="ECO:0000313" key="2">
    <source>
        <dbReference type="EnsemblMetazoa" id="GPAI015965-PA"/>
    </source>
</evidence>
<organism evidence="2 3">
    <name type="scientific">Glossina pallidipes</name>
    <name type="common">Tsetse fly</name>
    <dbReference type="NCBI Taxonomy" id="7398"/>
    <lineage>
        <taxon>Eukaryota</taxon>
        <taxon>Metazoa</taxon>
        <taxon>Ecdysozoa</taxon>
        <taxon>Arthropoda</taxon>
        <taxon>Hexapoda</taxon>
        <taxon>Insecta</taxon>
        <taxon>Pterygota</taxon>
        <taxon>Neoptera</taxon>
        <taxon>Endopterygota</taxon>
        <taxon>Diptera</taxon>
        <taxon>Brachycera</taxon>
        <taxon>Muscomorpha</taxon>
        <taxon>Hippoboscoidea</taxon>
        <taxon>Glossinidae</taxon>
        <taxon>Glossina</taxon>
    </lineage>
</organism>
<sequence>MALFLHDDEYLKQQHPKIKKNNYRISIGVKGKTNLKRFPFDQPMIVSIGILCLFLSSVCLIYLKSYAAYNLAETQKCFLFRCGYLSGRTQVVSPQSFREYKYYTILSVLHYVDYTVYTMRSCVVESRV</sequence>
<keyword evidence="1" id="KW-1133">Transmembrane helix</keyword>
<name>A0A1A9ZIR3_GLOPL</name>
<dbReference type="AlphaFoldDB" id="A0A1A9ZIR3"/>
<accession>A0A1A9ZIR3</accession>
<protein>
    <submittedName>
        <fullName evidence="2">Uncharacterized protein</fullName>
    </submittedName>
</protein>